<dbReference type="InterPro" id="IPR002156">
    <property type="entry name" value="RNaseH_domain"/>
</dbReference>
<organism evidence="2 3">
    <name type="scientific">Triticum turgidum subsp. durum</name>
    <name type="common">Durum wheat</name>
    <name type="synonym">Triticum durum</name>
    <dbReference type="NCBI Taxonomy" id="4567"/>
    <lineage>
        <taxon>Eukaryota</taxon>
        <taxon>Viridiplantae</taxon>
        <taxon>Streptophyta</taxon>
        <taxon>Embryophyta</taxon>
        <taxon>Tracheophyta</taxon>
        <taxon>Spermatophyta</taxon>
        <taxon>Magnoliopsida</taxon>
        <taxon>Liliopsida</taxon>
        <taxon>Poales</taxon>
        <taxon>Poaceae</taxon>
        <taxon>BOP clade</taxon>
        <taxon>Pooideae</taxon>
        <taxon>Triticodae</taxon>
        <taxon>Triticeae</taxon>
        <taxon>Triticinae</taxon>
        <taxon>Triticum</taxon>
    </lineage>
</organism>
<dbReference type="PANTHER" id="PTHR47074">
    <property type="entry name" value="BNAC02G40300D PROTEIN"/>
    <property type="match status" value="1"/>
</dbReference>
<dbReference type="Proteomes" id="UP000324705">
    <property type="component" value="Chromosome 2A"/>
</dbReference>
<dbReference type="InterPro" id="IPR052929">
    <property type="entry name" value="RNase_H-like_EbsB-rel"/>
</dbReference>
<evidence type="ECO:0000259" key="1">
    <source>
        <dbReference type="Pfam" id="PF13456"/>
    </source>
</evidence>
<dbReference type="Pfam" id="PF13456">
    <property type="entry name" value="RVT_3"/>
    <property type="match status" value="1"/>
</dbReference>
<dbReference type="EMBL" id="LT934113">
    <property type="protein sequence ID" value="VAH25938.1"/>
    <property type="molecule type" value="Genomic_DNA"/>
</dbReference>
<dbReference type="InterPro" id="IPR036397">
    <property type="entry name" value="RNaseH_sf"/>
</dbReference>
<dbReference type="Gramene" id="TRITD2Av1G020450.1">
    <property type="protein sequence ID" value="TRITD2Av1G020450.1"/>
    <property type="gene ID" value="TRITD2Av1G020450"/>
</dbReference>
<proteinExistence type="predicted"/>
<accession>A0A9R1R2N6</accession>
<dbReference type="InterPro" id="IPR044730">
    <property type="entry name" value="RNase_H-like_dom_plant"/>
</dbReference>
<reference evidence="2 3" key="1">
    <citation type="submission" date="2017-09" db="EMBL/GenBank/DDBJ databases">
        <authorList>
            <consortium name="International Durum Wheat Genome Sequencing Consortium (IDWGSC)"/>
            <person name="Milanesi L."/>
        </authorList>
    </citation>
    <scope>NUCLEOTIDE SEQUENCE [LARGE SCALE GENOMIC DNA]</scope>
    <source>
        <strain evidence="3">cv. Svevo</strain>
    </source>
</reference>
<dbReference type="GO" id="GO:0004523">
    <property type="term" value="F:RNA-DNA hybrid ribonuclease activity"/>
    <property type="evidence" value="ECO:0007669"/>
    <property type="project" value="InterPro"/>
</dbReference>
<protein>
    <recommendedName>
        <fullName evidence="1">RNase H type-1 domain-containing protein</fullName>
    </recommendedName>
</protein>
<feature type="domain" description="RNase H type-1" evidence="1">
    <location>
        <begin position="96"/>
        <end position="188"/>
    </location>
</feature>
<evidence type="ECO:0000313" key="3">
    <source>
        <dbReference type="Proteomes" id="UP000324705"/>
    </source>
</evidence>
<evidence type="ECO:0000313" key="2">
    <source>
        <dbReference type="EMBL" id="VAH25938.1"/>
    </source>
</evidence>
<dbReference type="GO" id="GO:0003676">
    <property type="term" value="F:nucleic acid binding"/>
    <property type="evidence" value="ECO:0007669"/>
    <property type="project" value="InterPro"/>
</dbReference>
<keyword evidence="3" id="KW-1185">Reference proteome</keyword>
<name>A0A9R1R2N6_TRITD</name>
<gene>
    <name evidence="2" type="ORF">TRITD_2Av1G020450</name>
</gene>
<dbReference type="InterPro" id="IPR012337">
    <property type="entry name" value="RNaseH-like_sf"/>
</dbReference>
<dbReference type="SUPFAM" id="SSF53098">
    <property type="entry name" value="Ribonuclease H-like"/>
    <property type="match status" value="1"/>
</dbReference>
<dbReference type="AlphaFoldDB" id="A0A9R1R2N6"/>
<dbReference type="CDD" id="cd06222">
    <property type="entry name" value="RNase_H_like"/>
    <property type="match status" value="1"/>
</dbReference>
<dbReference type="PANTHER" id="PTHR47074:SF11">
    <property type="entry name" value="REVERSE TRANSCRIPTASE-LIKE PROTEIN"/>
    <property type="match status" value="1"/>
</dbReference>
<dbReference type="Gene3D" id="3.30.420.10">
    <property type="entry name" value="Ribonuclease H-like superfamily/Ribonuclease H"/>
    <property type="match status" value="1"/>
</dbReference>
<sequence>MEKERMEPETITSVHVMIDYLWGLDIKKRLHVLTFWWLWWLNGNKLKEGKMPLAAAEVARWTRSNVLEYLHIFGEAADKATPERWRPSVESDYKINVDGSFVPGQHHAGWGVAVRSKERILLCARAGRSDNVSDAFVAEAVAMSHAINRAVDLGLVQVELETDSQLLAEALDLRKVDSLAYAAVIKDMKYQLKL</sequence>